<organism evidence="2 3">
    <name type="scientific">Lactococcus protaetiae</name>
    <dbReference type="NCBI Taxonomy" id="2592653"/>
    <lineage>
        <taxon>Bacteria</taxon>
        <taxon>Bacillati</taxon>
        <taxon>Bacillota</taxon>
        <taxon>Bacilli</taxon>
        <taxon>Lactobacillales</taxon>
        <taxon>Streptococcaceae</taxon>
        <taxon>Lactococcus</taxon>
    </lineage>
</organism>
<dbReference type="OrthoDB" id="2513075at2"/>
<evidence type="ECO:0000313" key="3">
    <source>
        <dbReference type="Proteomes" id="UP000315128"/>
    </source>
</evidence>
<dbReference type="AlphaFoldDB" id="A0A514Z8C4"/>
<dbReference type="PANTHER" id="PTHR30383">
    <property type="entry name" value="THIOESTERASE 1/PROTEASE 1/LYSOPHOSPHOLIPASE L1"/>
    <property type="match status" value="1"/>
</dbReference>
<evidence type="ECO:0000259" key="1">
    <source>
        <dbReference type="Pfam" id="PF13472"/>
    </source>
</evidence>
<gene>
    <name evidence="2" type="ORF">FLP15_06325</name>
</gene>
<dbReference type="Pfam" id="PF13472">
    <property type="entry name" value="Lipase_GDSL_2"/>
    <property type="match status" value="1"/>
</dbReference>
<dbReference type="GO" id="GO:0004622">
    <property type="term" value="F:phosphatidylcholine lysophospholipase activity"/>
    <property type="evidence" value="ECO:0007669"/>
    <property type="project" value="TreeGrafter"/>
</dbReference>
<dbReference type="PANTHER" id="PTHR30383:SF5">
    <property type="entry name" value="SGNH HYDROLASE-TYPE ESTERASE DOMAIN-CONTAINING PROTEIN"/>
    <property type="match status" value="1"/>
</dbReference>
<dbReference type="EMBL" id="CP041356">
    <property type="protein sequence ID" value="QDK70836.1"/>
    <property type="molecule type" value="Genomic_DNA"/>
</dbReference>
<dbReference type="InterPro" id="IPR036514">
    <property type="entry name" value="SGNH_hydro_sf"/>
</dbReference>
<protein>
    <submittedName>
        <fullName evidence="2">Lysophospholipase</fullName>
    </submittedName>
</protein>
<dbReference type="CDD" id="cd01841">
    <property type="entry name" value="NnaC_like"/>
    <property type="match status" value="1"/>
</dbReference>
<proteinExistence type="predicted"/>
<dbReference type="InterPro" id="IPR013830">
    <property type="entry name" value="SGNH_hydro"/>
</dbReference>
<dbReference type="RefSeq" id="WP_142766413.1">
    <property type="nucleotide sequence ID" value="NZ_CP041356.1"/>
</dbReference>
<dbReference type="Proteomes" id="UP000315128">
    <property type="component" value="Chromosome"/>
</dbReference>
<dbReference type="KEGG" id="lack:FLP15_06325"/>
<sequence length="222" mass="25637">MSEETKALTLNPQLEAFQNNLLKKYDKENQNIPKGQILFVGSSLMEIFPIEQWQAEGKVKFSKHIYNRAVRATTTHFLLEHINTQIFDLAPSKIFINIGTNDIGFQVPENEFLSNYDKILRQIKEKLPLCEVYVMRYYPINNVAFGNDMDEKTLFETRSNEAFQDASDKIAKLAGKYNFHFIDANEDLADQSGNLKKELTFDGAHMLPNGYEIVLNNLKKYL</sequence>
<name>A0A514Z8C4_9LACT</name>
<dbReference type="InterPro" id="IPR051532">
    <property type="entry name" value="Ester_Hydrolysis_Enzymes"/>
</dbReference>
<dbReference type="SUPFAM" id="SSF52266">
    <property type="entry name" value="SGNH hydrolase"/>
    <property type="match status" value="1"/>
</dbReference>
<feature type="domain" description="SGNH hydrolase-type esterase" evidence="1">
    <location>
        <begin position="64"/>
        <end position="213"/>
    </location>
</feature>
<reference evidence="2 3" key="1">
    <citation type="submission" date="2019-07" db="EMBL/GenBank/DDBJ databases">
        <title>Genome sequencing of KACC 19320.</title>
        <authorList>
            <person name="Heo J."/>
            <person name="Kim S.-J."/>
            <person name="Kim J.-S."/>
            <person name="Hong S.-B."/>
            <person name="Kwon S.-W."/>
        </authorList>
    </citation>
    <scope>NUCLEOTIDE SEQUENCE [LARGE SCALE GENOMIC DNA]</scope>
    <source>
        <strain evidence="2 3">KACC 19320</strain>
    </source>
</reference>
<accession>A0A514Z8C4</accession>
<keyword evidence="3" id="KW-1185">Reference proteome</keyword>
<evidence type="ECO:0000313" key="2">
    <source>
        <dbReference type="EMBL" id="QDK70836.1"/>
    </source>
</evidence>
<dbReference type="Gene3D" id="3.40.50.1110">
    <property type="entry name" value="SGNH hydrolase"/>
    <property type="match status" value="1"/>
</dbReference>